<comment type="caution">
    <text evidence="2">The sequence shown here is derived from an EMBL/GenBank/DDBJ whole genome shotgun (WGS) entry which is preliminary data.</text>
</comment>
<evidence type="ECO:0000256" key="1">
    <source>
        <dbReference type="SAM" id="Phobius"/>
    </source>
</evidence>
<keyword evidence="1" id="KW-1133">Transmembrane helix</keyword>
<keyword evidence="1" id="KW-0472">Membrane</keyword>
<proteinExistence type="predicted"/>
<protein>
    <submittedName>
        <fullName evidence="2">Uncharacterized protein</fullName>
    </submittedName>
</protein>
<dbReference type="Proteomes" id="UP001348265">
    <property type="component" value="Unassembled WGS sequence"/>
</dbReference>
<sequence length="74" mass="7817">MQSVLKGGLIALSVAALLMGCISLSHRYGMGKNEEQFPLLQQALLAGIVTVFTFVAAPFLLWAGAHWMASGSPV</sequence>
<dbReference type="EMBL" id="JAVFKM010000040">
    <property type="protein sequence ID" value="MEF3119252.1"/>
    <property type="molecule type" value="Genomic_DNA"/>
</dbReference>
<accession>A0ABU7X6H9</accession>
<keyword evidence="1" id="KW-0812">Transmembrane</keyword>
<keyword evidence="3" id="KW-1185">Reference proteome</keyword>
<feature type="transmembrane region" description="Helical" evidence="1">
    <location>
        <begin position="43"/>
        <end position="63"/>
    </location>
</feature>
<evidence type="ECO:0000313" key="2">
    <source>
        <dbReference type="EMBL" id="MEF3119252.1"/>
    </source>
</evidence>
<organism evidence="2 3">
    <name type="scientific">Streptomyces chrestomyceticus</name>
    <dbReference type="NCBI Taxonomy" id="68185"/>
    <lineage>
        <taxon>Bacteria</taxon>
        <taxon>Bacillati</taxon>
        <taxon>Actinomycetota</taxon>
        <taxon>Actinomycetes</taxon>
        <taxon>Kitasatosporales</taxon>
        <taxon>Streptomycetaceae</taxon>
        <taxon>Streptomyces</taxon>
    </lineage>
</organism>
<dbReference type="RefSeq" id="WP_331790068.1">
    <property type="nucleotide sequence ID" value="NZ_JAVFKM010000040.1"/>
</dbReference>
<gene>
    <name evidence="2" type="ORF">RB636_39510</name>
</gene>
<dbReference type="PROSITE" id="PS51257">
    <property type="entry name" value="PROKAR_LIPOPROTEIN"/>
    <property type="match status" value="1"/>
</dbReference>
<name>A0ABU7X6H9_9ACTN</name>
<reference evidence="2 3" key="1">
    <citation type="submission" date="2023-08" db="EMBL/GenBank/DDBJ databases">
        <authorList>
            <person name="Sharma P."/>
            <person name="Verma V."/>
            <person name="Mohan M.K."/>
            <person name="Dubey A.K."/>
        </authorList>
    </citation>
    <scope>NUCLEOTIDE SEQUENCE [LARGE SCALE GENOMIC DNA]</scope>
    <source>
        <strain evidence="2 3">ADP4</strain>
    </source>
</reference>
<evidence type="ECO:0000313" key="3">
    <source>
        <dbReference type="Proteomes" id="UP001348265"/>
    </source>
</evidence>